<dbReference type="Proteomes" id="UP000546324">
    <property type="component" value="Unassembled WGS sequence"/>
</dbReference>
<evidence type="ECO:0000313" key="3">
    <source>
        <dbReference type="Proteomes" id="UP000546324"/>
    </source>
</evidence>
<dbReference type="InterPro" id="IPR043917">
    <property type="entry name" value="DUF5753"/>
</dbReference>
<dbReference type="SMART" id="SM00530">
    <property type="entry name" value="HTH_XRE"/>
    <property type="match status" value="1"/>
</dbReference>
<protein>
    <submittedName>
        <fullName evidence="2">Transcriptional regulator with XRE-family HTH domain</fullName>
    </submittedName>
</protein>
<gene>
    <name evidence="2" type="ORF">BKA00_006872</name>
</gene>
<dbReference type="PROSITE" id="PS50943">
    <property type="entry name" value="HTH_CROC1"/>
    <property type="match status" value="1"/>
</dbReference>
<dbReference type="EMBL" id="JACHMQ010000001">
    <property type="protein sequence ID" value="MBB6399958.1"/>
    <property type="molecule type" value="Genomic_DNA"/>
</dbReference>
<dbReference type="RefSeq" id="WP_185032149.1">
    <property type="nucleotide sequence ID" value="NZ_JACHMQ010000001.1"/>
</dbReference>
<feature type="domain" description="HTH cro/C1-type" evidence="1">
    <location>
        <begin position="36"/>
        <end position="90"/>
    </location>
</feature>
<dbReference type="Pfam" id="PF19054">
    <property type="entry name" value="DUF5753"/>
    <property type="match status" value="1"/>
</dbReference>
<name>A0A7X0G5V2_9ACTN</name>
<sequence length="302" mass="33138">MSPVPAGRIGAALAAGLGADESAGPTMPRLVLAAHLRRLRARRGLSARAAARALGSEDRLAALESGVTRCGIDDVLALSELYGVREHATRVALLELARQSHRPGWWQPYRRIIPDWFLPYVGAEQIAAVIRCYAVRYVPDLLQTAEYARARLASAWGAGPVEEVDARVRLRLRRQDVLHRASPACVWTVLDEAALRRPVGGRATMFRQIEHLLELCDLPNVTLQILPLAGAGHAAPAGAMTLLRLPHDDLADVVYLEQLDNAIYPDLPWERDHHRHAMNVLATRASPPARTPLILKELVSAL</sequence>
<dbReference type="GO" id="GO:0003677">
    <property type="term" value="F:DNA binding"/>
    <property type="evidence" value="ECO:0007669"/>
    <property type="project" value="InterPro"/>
</dbReference>
<dbReference type="InterPro" id="IPR010982">
    <property type="entry name" value="Lambda_DNA-bd_dom_sf"/>
</dbReference>
<reference evidence="2 3" key="1">
    <citation type="submission" date="2020-08" db="EMBL/GenBank/DDBJ databases">
        <title>Sequencing the genomes of 1000 actinobacteria strains.</title>
        <authorList>
            <person name="Klenk H.-P."/>
        </authorList>
    </citation>
    <scope>NUCLEOTIDE SEQUENCE [LARGE SCALE GENOMIC DNA]</scope>
    <source>
        <strain evidence="2 3">DSM 43675</strain>
    </source>
</reference>
<evidence type="ECO:0000259" key="1">
    <source>
        <dbReference type="PROSITE" id="PS50943"/>
    </source>
</evidence>
<accession>A0A7X0G5V2</accession>
<comment type="caution">
    <text evidence="2">The sequence shown here is derived from an EMBL/GenBank/DDBJ whole genome shotgun (WGS) entry which is preliminary data.</text>
</comment>
<dbReference type="InterPro" id="IPR001387">
    <property type="entry name" value="Cro/C1-type_HTH"/>
</dbReference>
<dbReference type="SUPFAM" id="SSF47413">
    <property type="entry name" value="lambda repressor-like DNA-binding domains"/>
    <property type="match status" value="1"/>
</dbReference>
<dbReference type="AlphaFoldDB" id="A0A7X0G5V2"/>
<keyword evidence="3" id="KW-1185">Reference proteome</keyword>
<dbReference type="Pfam" id="PF13560">
    <property type="entry name" value="HTH_31"/>
    <property type="match status" value="1"/>
</dbReference>
<evidence type="ECO:0000313" key="2">
    <source>
        <dbReference type="EMBL" id="MBB6399958.1"/>
    </source>
</evidence>
<organism evidence="2 3">
    <name type="scientific">Actinomadura coerulea</name>
    <dbReference type="NCBI Taxonomy" id="46159"/>
    <lineage>
        <taxon>Bacteria</taxon>
        <taxon>Bacillati</taxon>
        <taxon>Actinomycetota</taxon>
        <taxon>Actinomycetes</taxon>
        <taxon>Streptosporangiales</taxon>
        <taxon>Thermomonosporaceae</taxon>
        <taxon>Actinomadura</taxon>
    </lineage>
</organism>
<proteinExistence type="predicted"/>